<dbReference type="SUPFAM" id="SSF55874">
    <property type="entry name" value="ATPase domain of HSP90 chaperone/DNA topoisomerase II/histidine kinase"/>
    <property type="match status" value="1"/>
</dbReference>
<feature type="domain" description="Histidine kinase/HSP90-like ATPase" evidence="1">
    <location>
        <begin position="17"/>
        <end position="131"/>
    </location>
</feature>
<reference evidence="3" key="1">
    <citation type="submission" date="2016-10" db="EMBL/GenBank/DDBJ databases">
        <authorList>
            <person name="Varghese N."/>
            <person name="Submissions S."/>
        </authorList>
    </citation>
    <scope>NUCLEOTIDE SEQUENCE [LARGE SCALE GENOMIC DNA]</scope>
    <source>
        <strain evidence="3">IBRC-M10078</strain>
    </source>
</reference>
<dbReference type="Proteomes" id="UP000199159">
    <property type="component" value="Unassembled WGS sequence"/>
</dbReference>
<keyword evidence="2" id="KW-0418">Kinase</keyword>
<evidence type="ECO:0000313" key="2">
    <source>
        <dbReference type="EMBL" id="SDP69164.1"/>
    </source>
</evidence>
<dbReference type="EMBL" id="FNJU01000005">
    <property type="protein sequence ID" value="SDP69164.1"/>
    <property type="molecule type" value="Genomic_DNA"/>
</dbReference>
<dbReference type="AlphaFoldDB" id="A0A1H0USI6"/>
<gene>
    <name evidence="2" type="ORF">SAMN05216565_105138</name>
</gene>
<dbReference type="InterPro" id="IPR036890">
    <property type="entry name" value="HATPase_C_sf"/>
</dbReference>
<proteinExistence type="predicted"/>
<dbReference type="STRING" id="930152.SAMN05216565_105138"/>
<dbReference type="InterPro" id="IPR003594">
    <property type="entry name" value="HATPase_dom"/>
</dbReference>
<evidence type="ECO:0000259" key="1">
    <source>
        <dbReference type="Pfam" id="PF13581"/>
    </source>
</evidence>
<protein>
    <submittedName>
        <fullName evidence="2">Histidine kinase-like ATPase domain-containing protein</fullName>
    </submittedName>
</protein>
<dbReference type="Gene3D" id="3.30.565.10">
    <property type="entry name" value="Histidine kinase-like ATPase, C-terminal domain"/>
    <property type="match status" value="1"/>
</dbReference>
<dbReference type="CDD" id="cd16936">
    <property type="entry name" value="HATPase_RsbW-like"/>
    <property type="match status" value="1"/>
</dbReference>
<keyword evidence="3" id="KW-1185">Reference proteome</keyword>
<name>A0A1H0USI6_9BACI</name>
<dbReference type="Pfam" id="PF13581">
    <property type="entry name" value="HATPase_c_2"/>
    <property type="match status" value="1"/>
</dbReference>
<accession>A0A1H0USI6</accession>
<keyword evidence="2" id="KW-0808">Transferase</keyword>
<evidence type="ECO:0000313" key="3">
    <source>
        <dbReference type="Proteomes" id="UP000199159"/>
    </source>
</evidence>
<organism evidence="2 3">
    <name type="scientific">Litchfieldia salsa</name>
    <dbReference type="NCBI Taxonomy" id="930152"/>
    <lineage>
        <taxon>Bacteria</taxon>
        <taxon>Bacillati</taxon>
        <taxon>Bacillota</taxon>
        <taxon>Bacilli</taxon>
        <taxon>Bacillales</taxon>
        <taxon>Bacillaceae</taxon>
        <taxon>Litchfieldia</taxon>
    </lineage>
</organism>
<dbReference type="GO" id="GO:0016301">
    <property type="term" value="F:kinase activity"/>
    <property type="evidence" value="ECO:0007669"/>
    <property type="project" value="UniProtKB-KW"/>
</dbReference>
<dbReference type="RefSeq" id="WP_175490283.1">
    <property type="nucleotide sequence ID" value="NZ_FNJU01000005.1"/>
</dbReference>
<sequence length="135" mass="15612">MNIQIPCKEMVIEQIDDVVKSFLKCLSGDVDRRLVFAIHELIINAFEATLRKYNDQASNYPINLYIKMEENVILVEITDQGDGMAHHLNPIDHKQLEEVLLQDRGRGLLMVKKMVDKISFLNEGKGFKVSIEKRR</sequence>